<keyword evidence="2" id="KW-1185">Reference proteome</keyword>
<gene>
    <name evidence="1" type="ORF">M404DRAFT_860719</name>
</gene>
<organism evidence="1 2">
    <name type="scientific">Pisolithus tinctorius Marx 270</name>
    <dbReference type="NCBI Taxonomy" id="870435"/>
    <lineage>
        <taxon>Eukaryota</taxon>
        <taxon>Fungi</taxon>
        <taxon>Dikarya</taxon>
        <taxon>Basidiomycota</taxon>
        <taxon>Agaricomycotina</taxon>
        <taxon>Agaricomycetes</taxon>
        <taxon>Agaricomycetidae</taxon>
        <taxon>Boletales</taxon>
        <taxon>Sclerodermatineae</taxon>
        <taxon>Pisolithaceae</taxon>
        <taxon>Pisolithus</taxon>
    </lineage>
</organism>
<evidence type="ECO:0000313" key="1">
    <source>
        <dbReference type="EMBL" id="KIN98057.1"/>
    </source>
</evidence>
<sequence length="145" mass="15996">MSLIRQSPIYCGRWPACQRFLGAPLISQSSSGADRSFAFEPLIPQRIKGPLVVDHPSDGDYVIYSLVDGPLGIAFITGAIDRVPVIVPSPGFYPQKFHVQLVDESKHIYVIKVDGKNTREGTAECVHHREIKHQRSVDGPRPGPP</sequence>
<dbReference type="AlphaFoldDB" id="A0A0C3IM76"/>
<reference evidence="2" key="2">
    <citation type="submission" date="2015-01" db="EMBL/GenBank/DDBJ databases">
        <title>Evolutionary Origins and Diversification of the Mycorrhizal Mutualists.</title>
        <authorList>
            <consortium name="DOE Joint Genome Institute"/>
            <consortium name="Mycorrhizal Genomics Consortium"/>
            <person name="Kohler A."/>
            <person name="Kuo A."/>
            <person name="Nagy L.G."/>
            <person name="Floudas D."/>
            <person name="Copeland A."/>
            <person name="Barry K.W."/>
            <person name="Cichocki N."/>
            <person name="Veneault-Fourrey C."/>
            <person name="LaButti K."/>
            <person name="Lindquist E.A."/>
            <person name="Lipzen A."/>
            <person name="Lundell T."/>
            <person name="Morin E."/>
            <person name="Murat C."/>
            <person name="Riley R."/>
            <person name="Ohm R."/>
            <person name="Sun H."/>
            <person name="Tunlid A."/>
            <person name="Henrissat B."/>
            <person name="Grigoriev I.V."/>
            <person name="Hibbett D.S."/>
            <person name="Martin F."/>
        </authorList>
    </citation>
    <scope>NUCLEOTIDE SEQUENCE [LARGE SCALE GENOMIC DNA]</scope>
    <source>
        <strain evidence="2">Marx 270</strain>
    </source>
</reference>
<accession>A0A0C3IM76</accession>
<dbReference type="InParanoid" id="A0A0C3IM76"/>
<dbReference type="HOGENOM" id="CLU_1787613_0_0_1"/>
<evidence type="ECO:0000313" key="2">
    <source>
        <dbReference type="Proteomes" id="UP000054217"/>
    </source>
</evidence>
<dbReference type="Proteomes" id="UP000054217">
    <property type="component" value="Unassembled WGS sequence"/>
</dbReference>
<protein>
    <submittedName>
        <fullName evidence="1">Uncharacterized protein</fullName>
    </submittedName>
</protein>
<dbReference type="EMBL" id="KN832019">
    <property type="protein sequence ID" value="KIN98057.1"/>
    <property type="molecule type" value="Genomic_DNA"/>
</dbReference>
<proteinExistence type="predicted"/>
<name>A0A0C3IM76_PISTI</name>
<dbReference type="OrthoDB" id="2675900at2759"/>
<reference evidence="1 2" key="1">
    <citation type="submission" date="2014-04" db="EMBL/GenBank/DDBJ databases">
        <authorList>
            <consortium name="DOE Joint Genome Institute"/>
            <person name="Kuo A."/>
            <person name="Kohler A."/>
            <person name="Costa M.D."/>
            <person name="Nagy L.G."/>
            <person name="Floudas D."/>
            <person name="Copeland A."/>
            <person name="Barry K.W."/>
            <person name="Cichocki N."/>
            <person name="Veneault-Fourrey C."/>
            <person name="LaButti K."/>
            <person name="Lindquist E.A."/>
            <person name="Lipzen A."/>
            <person name="Lundell T."/>
            <person name="Morin E."/>
            <person name="Murat C."/>
            <person name="Sun H."/>
            <person name="Tunlid A."/>
            <person name="Henrissat B."/>
            <person name="Grigoriev I.V."/>
            <person name="Hibbett D.S."/>
            <person name="Martin F."/>
            <person name="Nordberg H.P."/>
            <person name="Cantor M.N."/>
            <person name="Hua S.X."/>
        </authorList>
    </citation>
    <scope>NUCLEOTIDE SEQUENCE [LARGE SCALE GENOMIC DNA]</scope>
    <source>
        <strain evidence="1 2">Marx 270</strain>
    </source>
</reference>